<keyword evidence="1 5" id="KW-0489">Methyltransferase</keyword>
<name>A0A934V4P5_9PSEU</name>
<dbReference type="Gene3D" id="3.40.50.150">
    <property type="entry name" value="Vaccinia Virus protein VP39"/>
    <property type="match status" value="1"/>
</dbReference>
<gene>
    <name evidence="5" type="ORF">JHE00_30055</name>
</gene>
<dbReference type="InterPro" id="IPR041698">
    <property type="entry name" value="Methyltransf_25"/>
</dbReference>
<organism evidence="5 6">
    <name type="scientific">Prauserella cavernicola</name>
    <dbReference type="NCBI Taxonomy" id="2800127"/>
    <lineage>
        <taxon>Bacteria</taxon>
        <taxon>Bacillati</taxon>
        <taxon>Actinomycetota</taxon>
        <taxon>Actinomycetes</taxon>
        <taxon>Pseudonocardiales</taxon>
        <taxon>Pseudonocardiaceae</taxon>
        <taxon>Prauserella</taxon>
    </lineage>
</organism>
<dbReference type="EMBL" id="JAENJH010000011">
    <property type="protein sequence ID" value="MBK1788591.1"/>
    <property type="molecule type" value="Genomic_DNA"/>
</dbReference>
<dbReference type="GO" id="GO:0008168">
    <property type="term" value="F:methyltransferase activity"/>
    <property type="evidence" value="ECO:0007669"/>
    <property type="project" value="UniProtKB-KW"/>
</dbReference>
<protein>
    <submittedName>
        <fullName evidence="5">Class I SAM-dependent methyltransferase</fullName>
    </submittedName>
</protein>
<dbReference type="Pfam" id="PF13649">
    <property type="entry name" value="Methyltransf_25"/>
    <property type="match status" value="1"/>
</dbReference>
<dbReference type="Proteomes" id="UP000635245">
    <property type="component" value="Unassembled WGS sequence"/>
</dbReference>
<proteinExistence type="predicted"/>
<dbReference type="GO" id="GO:0032259">
    <property type="term" value="P:methylation"/>
    <property type="evidence" value="ECO:0007669"/>
    <property type="project" value="UniProtKB-KW"/>
</dbReference>
<dbReference type="PANTHER" id="PTHR43464">
    <property type="entry name" value="METHYLTRANSFERASE"/>
    <property type="match status" value="1"/>
</dbReference>
<keyword evidence="2" id="KW-0808">Transferase</keyword>
<reference evidence="5" key="1">
    <citation type="submission" date="2020-12" db="EMBL/GenBank/DDBJ databases">
        <title>Prauserella sp. ASG 168, a novel actinomycete isolated from cave rock.</title>
        <authorList>
            <person name="Suriyachadkun C."/>
        </authorList>
    </citation>
    <scope>NUCLEOTIDE SEQUENCE</scope>
    <source>
        <strain evidence="5">ASG 168</strain>
    </source>
</reference>
<evidence type="ECO:0000313" key="5">
    <source>
        <dbReference type="EMBL" id="MBK1788591.1"/>
    </source>
</evidence>
<sequence length="259" mass="28186">MNDTHAPPRLTRLTFHGPLSDDRAGRMIRRLADRPGPFSVLDLGCGWGEFMLRLLEAAPGSTGVGVDVNEVDLARGRANAEARGLAERVRFVQESAADVVSGPATGRADVVLCFGASHALSDAPPPEHVPAALRALRGLVRPGGRVLLGESFWQRPPTGDELSAMWPEASAAEFTDLAGLVDLAVAEGLRPEWIETASRDEWEQFESGYQADVEEWLAANAGHPLAGQTRERVDRHRRRWLRGYRDVLGLAYLTLVPVA</sequence>
<evidence type="ECO:0000313" key="6">
    <source>
        <dbReference type="Proteomes" id="UP000635245"/>
    </source>
</evidence>
<dbReference type="AlphaFoldDB" id="A0A934V4P5"/>
<evidence type="ECO:0000256" key="1">
    <source>
        <dbReference type="ARBA" id="ARBA00022603"/>
    </source>
</evidence>
<dbReference type="CDD" id="cd02440">
    <property type="entry name" value="AdoMet_MTases"/>
    <property type="match status" value="1"/>
</dbReference>
<dbReference type="InterPro" id="IPR029063">
    <property type="entry name" value="SAM-dependent_MTases_sf"/>
</dbReference>
<feature type="domain" description="Methyltransferase" evidence="4">
    <location>
        <begin position="40"/>
        <end position="144"/>
    </location>
</feature>
<accession>A0A934V4P5</accession>
<dbReference type="SUPFAM" id="SSF53335">
    <property type="entry name" value="S-adenosyl-L-methionine-dependent methyltransferases"/>
    <property type="match status" value="1"/>
</dbReference>
<evidence type="ECO:0000256" key="2">
    <source>
        <dbReference type="ARBA" id="ARBA00022679"/>
    </source>
</evidence>
<dbReference type="RefSeq" id="WP_200324676.1">
    <property type="nucleotide sequence ID" value="NZ_JAENJH010000011.1"/>
</dbReference>
<keyword evidence="6" id="KW-1185">Reference proteome</keyword>
<dbReference type="PANTHER" id="PTHR43464:SF19">
    <property type="entry name" value="UBIQUINONE BIOSYNTHESIS O-METHYLTRANSFERASE, MITOCHONDRIAL"/>
    <property type="match status" value="1"/>
</dbReference>
<keyword evidence="3" id="KW-0949">S-adenosyl-L-methionine</keyword>
<evidence type="ECO:0000256" key="3">
    <source>
        <dbReference type="ARBA" id="ARBA00022691"/>
    </source>
</evidence>
<comment type="caution">
    <text evidence="5">The sequence shown here is derived from an EMBL/GenBank/DDBJ whole genome shotgun (WGS) entry which is preliminary data.</text>
</comment>
<evidence type="ECO:0000259" key="4">
    <source>
        <dbReference type="Pfam" id="PF13649"/>
    </source>
</evidence>